<evidence type="ECO:0000313" key="3">
    <source>
        <dbReference type="Proteomes" id="UP000005551"/>
    </source>
</evidence>
<feature type="transmembrane region" description="Helical" evidence="1">
    <location>
        <begin position="6"/>
        <end position="24"/>
    </location>
</feature>
<dbReference type="InterPro" id="IPR008620">
    <property type="entry name" value="FixH"/>
</dbReference>
<evidence type="ECO:0000313" key="2">
    <source>
        <dbReference type="EMBL" id="EIM76612.1"/>
    </source>
</evidence>
<dbReference type="STRING" id="1189621.A3SI_09093"/>
<dbReference type="PATRIC" id="fig|1189621.3.peg.1895"/>
<organism evidence="2 3">
    <name type="scientific">Nitritalea halalkaliphila LW7</name>
    <dbReference type="NCBI Taxonomy" id="1189621"/>
    <lineage>
        <taxon>Bacteria</taxon>
        <taxon>Pseudomonadati</taxon>
        <taxon>Bacteroidota</taxon>
        <taxon>Cytophagia</taxon>
        <taxon>Cytophagales</taxon>
        <taxon>Cyclobacteriaceae</taxon>
        <taxon>Nitritalea</taxon>
    </lineage>
</organism>
<gene>
    <name evidence="2" type="ORF">A3SI_09093</name>
</gene>
<dbReference type="EMBL" id="AJYA01000019">
    <property type="protein sequence ID" value="EIM76612.1"/>
    <property type="molecule type" value="Genomic_DNA"/>
</dbReference>
<proteinExistence type="predicted"/>
<dbReference type="Pfam" id="PF05751">
    <property type="entry name" value="FixH"/>
    <property type="match status" value="1"/>
</dbReference>
<keyword evidence="1" id="KW-1133">Transmembrane helix</keyword>
<keyword evidence="3" id="KW-1185">Reference proteome</keyword>
<reference evidence="2 3" key="1">
    <citation type="submission" date="2012-05" db="EMBL/GenBank/DDBJ databases">
        <title>Genome sequence of Nitritalea halalkaliphila LW7.</title>
        <authorList>
            <person name="Jangir P.K."/>
            <person name="Singh A."/>
            <person name="Shivaji S."/>
            <person name="Sharma R."/>
        </authorList>
    </citation>
    <scope>NUCLEOTIDE SEQUENCE [LARGE SCALE GENOMIC DNA]</scope>
    <source>
        <strain evidence="2 3">LW7</strain>
    </source>
</reference>
<dbReference type="AlphaFoldDB" id="I5C460"/>
<accession>I5C460</accession>
<sequence>MKMNWGTGIVLVFVGFATIMISMVRICMKQDDLHLVEENYYAETIRYQSHIDKVGNTQERGQQVMQQLPGQAALQFALPAGASGEVHLFRPSDARLDQRLSVAGTPTEEAVVLPLEGLKAGYWKAKLTWQLGEQAFYEELSIHL</sequence>
<name>I5C460_9BACT</name>
<evidence type="ECO:0000256" key="1">
    <source>
        <dbReference type="SAM" id="Phobius"/>
    </source>
</evidence>
<keyword evidence="1" id="KW-0472">Membrane</keyword>
<keyword evidence="1" id="KW-0812">Transmembrane</keyword>
<dbReference type="Proteomes" id="UP000005551">
    <property type="component" value="Unassembled WGS sequence"/>
</dbReference>
<dbReference type="RefSeq" id="WP_009054760.1">
    <property type="nucleotide sequence ID" value="NZ_AJYA01000019.1"/>
</dbReference>
<comment type="caution">
    <text evidence="2">The sequence shown here is derived from an EMBL/GenBank/DDBJ whole genome shotgun (WGS) entry which is preliminary data.</text>
</comment>
<protein>
    <submittedName>
        <fullName evidence="2">Nitrogen fixation protein FixH</fullName>
    </submittedName>
</protein>